<protein>
    <submittedName>
        <fullName evidence="5">DUF6597 domain-containing transcriptional factor</fullName>
    </submittedName>
</protein>
<dbReference type="EMBL" id="JBHUHR010000004">
    <property type="protein sequence ID" value="MFD2033564.1"/>
    <property type="molecule type" value="Genomic_DNA"/>
</dbReference>
<dbReference type="InterPro" id="IPR046532">
    <property type="entry name" value="DUF6597"/>
</dbReference>
<evidence type="ECO:0000259" key="4">
    <source>
        <dbReference type="PROSITE" id="PS01124"/>
    </source>
</evidence>
<keyword evidence="1" id="KW-0805">Transcription regulation</keyword>
<gene>
    <name evidence="5" type="ORF">ACFSKL_02120</name>
</gene>
<sequence>MEELKAIKGYYRPIQPTVKVDNGDIVYREVRPGKDVENLIYCYWQLTAVKPLEKPFIYRVVSDGCIDIFFNHHQLDENYIMGFCRKYTEFQIGKEFNYVGIRFLPAAFPLLFGLDAKRLSNQSQELKAVLPKFSKWIETNLSTDDSLDNVTFQIDNMLAEIIQNKDFEIDGRFFNSLKLIFQNKGLLDTEKDLMMGLSPRQLRRVFDFYIGTTPKAFSNVVRFQYILNAKPSTQSLKENKLYLDVGFFDQAHFIKNFKTFYGVTPSKAFQ</sequence>
<proteinExistence type="predicted"/>
<reference evidence="6" key="1">
    <citation type="journal article" date="2019" name="Int. J. Syst. Evol. Microbiol.">
        <title>The Global Catalogue of Microorganisms (GCM) 10K type strain sequencing project: providing services to taxonomists for standard genome sequencing and annotation.</title>
        <authorList>
            <consortium name="The Broad Institute Genomics Platform"/>
            <consortium name="The Broad Institute Genome Sequencing Center for Infectious Disease"/>
            <person name="Wu L."/>
            <person name="Ma J."/>
        </authorList>
    </citation>
    <scope>NUCLEOTIDE SEQUENCE [LARGE SCALE GENOMIC DNA]</scope>
    <source>
        <strain evidence="6">CGMCC 1.15180</strain>
    </source>
</reference>
<name>A0ABW4VFW3_9BACT</name>
<dbReference type="Gene3D" id="1.10.10.60">
    <property type="entry name" value="Homeodomain-like"/>
    <property type="match status" value="1"/>
</dbReference>
<evidence type="ECO:0000313" key="6">
    <source>
        <dbReference type="Proteomes" id="UP001597361"/>
    </source>
</evidence>
<keyword evidence="2" id="KW-0238">DNA-binding</keyword>
<dbReference type="SMART" id="SM00342">
    <property type="entry name" value="HTH_ARAC"/>
    <property type="match status" value="1"/>
</dbReference>
<feature type="domain" description="HTH araC/xylS-type" evidence="4">
    <location>
        <begin position="195"/>
        <end position="270"/>
    </location>
</feature>
<organism evidence="5 6">
    <name type="scientific">Belliella marina</name>
    <dbReference type="NCBI Taxonomy" id="1644146"/>
    <lineage>
        <taxon>Bacteria</taxon>
        <taxon>Pseudomonadati</taxon>
        <taxon>Bacteroidota</taxon>
        <taxon>Cytophagia</taxon>
        <taxon>Cytophagales</taxon>
        <taxon>Cyclobacteriaceae</taxon>
        <taxon>Belliella</taxon>
    </lineage>
</organism>
<dbReference type="Pfam" id="PF12833">
    <property type="entry name" value="HTH_18"/>
    <property type="match status" value="1"/>
</dbReference>
<keyword evidence="3" id="KW-0804">Transcription</keyword>
<accession>A0ABW4VFW3</accession>
<dbReference type="InterPro" id="IPR050204">
    <property type="entry name" value="AraC_XylS_family_regulators"/>
</dbReference>
<evidence type="ECO:0000256" key="3">
    <source>
        <dbReference type="ARBA" id="ARBA00023163"/>
    </source>
</evidence>
<evidence type="ECO:0000256" key="2">
    <source>
        <dbReference type="ARBA" id="ARBA00023125"/>
    </source>
</evidence>
<keyword evidence="6" id="KW-1185">Reference proteome</keyword>
<dbReference type="Proteomes" id="UP001597361">
    <property type="component" value="Unassembled WGS sequence"/>
</dbReference>
<comment type="caution">
    <text evidence="5">The sequence shown here is derived from an EMBL/GenBank/DDBJ whole genome shotgun (WGS) entry which is preliminary data.</text>
</comment>
<dbReference type="RefSeq" id="WP_376883082.1">
    <property type="nucleotide sequence ID" value="NZ_JBHUHR010000004.1"/>
</dbReference>
<evidence type="ECO:0000313" key="5">
    <source>
        <dbReference type="EMBL" id="MFD2033564.1"/>
    </source>
</evidence>
<evidence type="ECO:0000256" key="1">
    <source>
        <dbReference type="ARBA" id="ARBA00023015"/>
    </source>
</evidence>
<dbReference type="PANTHER" id="PTHR46796:SF13">
    <property type="entry name" value="HTH-TYPE TRANSCRIPTIONAL ACTIVATOR RHAS"/>
    <property type="match status" value="1"/>
</dbReference>
<dbReference type="InterPro" id="IPR018060">
    <property type="entry name" value="HTH_AraC"/>
</dbReference>
<dbReference type="PROSITE" id="PS01124">
    <property type="entry name" value="HTH_ARAC_FAMILY_2"/>
    <property type="match status" value="1"/>
</dbReference>
<dbReference type="Pfam" id="PF20240">
    <property type="entry name" value="DUF6597"/>
    <property type="match status" value="1"/>
</dbReference>
<dbReference type="PANTHER" id="PTHR46796">
    <property type="entry name" value="HTH-TYPE TRANSCRIPTIONAL ACTIVATOR RHAS-RELATED"/>
    <property type="match status" value="1"/>
</dbReference>